<reference evidence="6" key="1">
    <citation type="submission" date="2011-04" db="EMBL/GenBank/DDBJ databases">
        <title>The complete genome of Spirochaeta coccoides DSM 17374.</title>
        <authorList>
            <person name="Lucas S."/>
            <person name="Copeland A."/>
            <person name="Lapidus A."/>
            <person name="Bruce D."/>
            <person name="Goodwin L."/>
            <person name="Pitluck S."/>
            <person name="Peters L."/>
            <person name="Kyrpides N."/>
            <person name="Mavromatis K."/>
            <person name="Pagani I."/>
            <person name="Ivanova N."/>
            <person name="Ovchinnikova G."/>
            <person name="Lu M."/>
            <person name="Detter J.C."/>
            <person name="Tapia R."/>
            <person name="Han C."/>
            <person name="Land M."/>
            <person name="Hauser L."/>
            <person name="Markowitz V."/>
            <person name="Cheng J.-F."/>
            <person name="Hugenholtz P."/>
            <person name="Woyke T."/>
            <person name="Wu D."/>
            <person name="Spring S."/>
            <person name="Schroeder M."/>
            <person name="Brambilla E."/>
            <person name="Klenk H.-P."/>
            <person name="Eisen J.A."/>
        </authorList>
    </citation>
    <scope>NUCLEOTIDE SEQUENCE [LARGE SCALE GENOMIC DNA]</scope>
    <source>
        <strain evidence="6">ATCC BAA-1237 / DSM 17374 / SPN1</strain>
    </source>
</reference>
<evidence type="ECO:0000256" key="2">
    <source>
        <dbReference type="ARBA" id="ARBA00022801"/>
    </source>
</evidence>
<dbReference type="GO" id="GO:0007165">
    <property type="term" value="P:signal transduction"/>
    <property type="evidence" value="ECO:0007669"/>
    <property type="project" value="TreeGrafter"/>
</dbReference>
<evidence type="ECO:0000256" key="3">
    <source>
        <dbReference type="ARBA" id="ARBA00022842"/>
    </source>
</evidence>
<dbReference type="GO" id="GO:0006020">
    <property type="term" value="P:inositol metabolic process"/>
    <property type="evidence" value="ECO:0007669"/>
    <property type="project" value="TreeGrafter"/>
</dbReference>
<evidence type="ECO:0000313" key="5">
    <source>
        <dbReference type="EMBL" id="AEC01903.1"/>
    </source>
</evidence>
<name>F4GKZ0_PARC1</name>
<evidence type="ECO:0000256" key="4">
    <source>
        <dbReference type="PIRSR" id="PIRSR600760-2"/>
    </source>
</evidence>
<dbReference type="STRING" id="760011.Spico_0677"/>
<feature type="binding site" evidence="4">
    <location>
        <position position="210"/>
    </location>
    <ligand>
        <name>Mg(2+)</name>
        <dbReference type="ChEBI" id="CHEBI:18420"/>
        <label>1</label>
        <note>catalytic</note>
    </ligand>
</feature>
<dbReference type="InterPro" id="IPR020583">
    <property type="entry name" value="Inositol_monoP_metal-BS"/>
</dbReference>
<feature type="binding site" evidence="4">
    <location>
        <position position="88"/>
    </location>
    <ligand>
        <name>Mg(2+)</name>
        <dbReference type="ChEBI" id="CHEBI:18420"/>
        <label>1</label>
        <note>catalytic</note>
    </ligand>
</feature>
<dbReference type="GO" id="GO:0046872">
    <property type="term" value="F:metal ion binding"/>
    <property type="evidence" value="ECO:0007669"/>
    <property type="project" value="UniProtKB-KW"/>
</dbReference>
<dbReference type="KEGG" id="scc:Spico_0677"/>
<feature type="binding site" evidence="4">
    <location>
        <position position="86"/>
    </location>
    <ligand>
        <name>Mg(2+)</name>
        <dbReference type="ChEBI" id="CHEBI:18420"/>
        <label>1</label>
        <note>catalytic</note>
    </ligand>
</feature>
<dbReference type="SUPFAM" id="SSF56655">
    <property type="entry name" value="Carbohydrate phosphatase"/>
    <property type="match status" value="1"/>
</dbReference>
<dbReference type="GO" id="GO:0008934">
    <property type="term" value="F:inositol monophosphate 1-phosphatase activity"/>
    <property type="evidence" value="ECO:0007669"/>
    <property type="project" value="TreeGrafter"/>
</dbReference>
<keyword evidence="3 4" id="KW-0460">Magnesium</keyword>
<reference evidence="5 6" key="2">
    <citation type="journal article" date="2012" name="Stand. Genomic Sci.">
        <title>Complete genome sequence of the termite hindgut bacterium Spirochaeta coccoides type strain (SPN1(T)), reclassification in the genus Sphaerochaeta as Sphaerochaeta coccoides comb. nov. and emendations of the family Spirochaetaceae and the genus Sphaerochaeta.</title>
        <authorList>
            <person name="Abt B."/>
            <person name="Han C."/>
            <person name="Scheuner C."/>
            <person name="Lu M."/>
            <person name="Lapidus A."/>
            <person name="Nolan M."/>
            <person name="Lucas S."/>
            <person name="Hammon N."/>
            <person name="Deshpande S."/>
            <person name="Cheng J.F."/>
            <person name="Tapia R."/>
            <person name="Goodwin L.A."/>
            <person name="Pitluck S."/>
            <person name="Liolios K."/>
            <person name="Pagani I."/>
            <person name="Ivanova N."/>
            <person name="Mavromatis K."/>
            <person name="Mikhailova N."/>
            <person name="Huntemann M."/>
            <person name="Pati A."/>
            <person name="Chen A."/>
            <person name="Palaniappan K."/>
            <person name="Land M."/>
            <person name="Hauser L."/>
            <person name="Brambilla E.M."/>
            <person name="Rohde M."/>
            <person name="Spring S."/>
            <person name="Gronow S."/>
            <person name="Goker M."/>
            <person name="Woyke T."/>
            <person name="Bristow J."/>
            <person name="Eisen J.A."/>
            <person name="Markowitz V."/>
            <person name="Hugenholtz P."/>
            <person name="Kyrpides N.C."/>
            <person name="Klenk H.P."/>
            <person name="Detter J.C."/>
        </authorList>
    </citation>
    <scope>NUCLEOTIDE SEQUENCE [LARGE SCALE GENOMIC DNA]</scope>
    <source>
        <strain evidence="6">ATCC BAA-1237 / DSM 17374 / SPN1</strain>
    </source>
</reference>
<accession>F4GKZ0</accession>
<keyword evidence="1 4" id="KW-0479">Metal-binding</keyword>
<protein>
    <submittedName>
        <fullName evidence="5">Inositol monophosphatase</fullName>
    </submittedName>
</protein>
<dbReference type="EMBL" id="CP002659">
    <property type="protein sequence ID" value="AEC01903.1"/>
    <property type="molecule type" value="Genomic_DNA"/>
</dbReference>
<evidence type="ECO:0000313" key="6">
    <source>
        <dbReference type="Proteomes" id="UP000007939"/>
    </source>
</evidence>
<feature type="binding site" evidence="4">
    <location>
        <position position="89"/>
    </location>
    <ligand>
        <name>Mg(2+)</name>
        <dbReference type="ChEBI" id="CHEBI:18420"/>
        <label>1</label>
        <note>catalytic</note>
    </ligand>
</feature>
<dbReference type="Pfam" id="PF00459">
    <property type="entry name" value="Inositol_P"/>
    <property type="match status" value="1"/>
</dbReference>
<dbReference type="PRINTS" id="PR00377">
    <property type="entry name" value="IMPHPHTASES"/>
</dbReference>
<dbReference type="InterPro" id="IPR000760">
    <property type="entry name" value="Inositol_monophosphatase-like"/>
</dbReference>
<dbReference type="PANTHER" id="PTHR20854:SF4">
    <property type="entry name" value="INOSITOL-1-MONOPHOSPHATASE-RELATED"/>
    <property type="match status" value="1"/>
</dbReference>
<gene>
    <name evidence="5" type="ordered locus">Spico_0677</name>
</gene>
<evidence type="ECO:0000256" key="1">
    <source>
        <dbReference type="ARBA" id="ARBA00022723"/>
    </source>
</evidence>
<keyword evidence="2" id="KW-0378">Hydrolase</keyword>
<dbReference type="OrthoDB" id="9772456at2"/>
<organism evidence="5 6">
    <name type="scientific">Parasphaerochaeta coccoides (strain ATCC BAA-1237 / DSM 17374 / SPN1)</name>
    <name type="common">Sphaerochaeta coccoides</name>
    <dbReference type="NCBI Taxonomy" id="760011"/>
    <lineage>
        <taxon>Bacteria</taxon>
        <taxon>Pseudomonadati</taxon>
        <taxon>Spirochaetota</taxon>
        <taxon>Spirochaetia</taxon>
        <taxon>Spirochaetales</taxon>
        <taxon>Sphaerochaetaceae</taxon>
        <taxon>Parasphaerochaeta</taxon>
    </lineage>
</organism>
<dbReference type="AlphaFoldDB" id="F4GKZ0"/>
<keyword evidence="6" id="KW-1185">Reference proteome</keyword>
<dbReference type="HOGENOM" id="CLU_1049335_0_0_12"/>
<dbReference type="PROSITE" id="PS00629">
    <property type="entry name" value="IMP_1"/>
    <property type="match status" value="1"/>
</dbReference>
<dbReference type="eggNOG" id="COG0483">
    <property type="taxonomic scope" value="Bacteria"/>
</dbReference>
<proteinExistence type="predicted"/>
<dbReference type="Gene3D" id="3.40.190.80">
    <property type="match status" value="1"/>
</dbReference>
<dbReference type="Proteomes" id="UP000007939">
    <property type="component" value="Chromosome"/>
</dbReference>
<feature type="binding site" evidence="4">
    <location>
        <position position="69"/>
    </location>
    <ligand>
        <name>Mg(2+)</name>
        <dbReference type="ChEBI" id="CHEBI:18420"/>
        <label>1</label>
        <note>catalytic</note>
    </ligand>
</feature>
<comment type="cofactor">
    <cofactor evidence="4">
        <name>Mg(2+)</name>
        <dbReference type="ChEBI" id="CHEBI:18420"/>
    </cofactor>
</comment>
<dbReference type="Gene3D" id="3.30.540.10">
    <property type="entry name" value="Fructose-1,6-Bisphosphatase, subunit A, domain 1"/>
    <property type="match status" value="1"/>
</dbReference>
<sequence length="272" mass="30390">MDMVLDTEICALLADEVRECGRYAKSIQHSVRRNYKYDGTVITDADMEISRRIVGLLTERLPEANIICEEISTPWREEAPYSFVLDPIDGTDMYSQGFPSWAVALGMMDKVRKPVGAWISAPRWGLGVDELFVRLDPGGTPFVNDEPLALIGDKDAVAQVMVSSKGQSNLDFSHFSGKVRTVGSSIIHLISPVIYPNIEACVNQRAYIWDMCASHAVLLSMGMDINYSDGSPFLYNDEFVTKRKPYSMPIYAGTAHARAWLQSNLPVTCHNW</sequence>
<dbReference type="PANTHER" id="PTHR20854">
    <property type="entry name" value="INOSITOL MONOPHOSPHATASE"/>
    <property type="match status" value="1"/>
</dbReference>
<dbReference type="RefSeq" id="WP_013739299.1">
    <property type="nucleotide sequence ID" value="NC_015436.1"/>
</dbReference>